<keyword evidence="3" id="KW-1185">Reference proteome</keyword>
<proteinExistence type="predicted"/>
<sequence length="31" mass="3507">MYDLVMAIFAAASFLVILINLIIVLIKEIKK</sequence>
<evidence type="ECO:0008006" key="4">
    <source>
        <dbReference type="Google" id="ProtNLM"/>
    </source>
</evidence>
<dbReference type="EMBL" id="JAGGLM010000016">
    <property type="protein sequence ID" value="MBP2033575.1"/>
    <property type="molecule type" value="Genomic_DNA"/>
</dbReference>
<keyword evidence="1" id="KW-1133">Transmembrane helix</keyword>
<accession>A0ABS4KVE5</accession>
<keyword evidence="1" id="KW-0472">Membrane</keyword>
<dbReference type="Proteomes" id="UP001519307">
    <property type="component" value="Unassembled WGS sequence"/>
</dbReference>
<evidence type="ECO:0000313" key="2">
    <source>
        <dbReference type="EMBL" id="MBP2033575.1"/>
    </source>
</evidence>
<name>A0ABS4KVE5_9CLOT</name>
<comment type="caution">
    <text evidence="2">The sequence shown here is derived from an EMBL/GenBank/DDBJ whole genome shotgun (WGS) entry which is preliminary data.</text>
</comment>
<reference evidence="2 3" key="1">
    <citation type="submission" date="2021-03" db="EMBL/GenBank/DDBJ databases">
        <title>Genomic Encyclopedia of Type Strains, Phase IV (KMG-IV): sequencing the most valuable type-strain genomes for metagenomic binning, comparative biology and taxonomic classification.</title>
        <authorList>
            <person name="Goeker M."/>
        </authorList>
    </citation>
    <scope>NUCLEOTIDE SEQUENCE [LARGE SCALE GENOMIC DNA]</scope>
    <source>
        <strain evidence="2 3">DSM 28783</strain>
    </source>
</reference>
<evidence type="ECO:0000256" key="1">
    <source>
        <dbReference type="SAM" id="Phobius"/>
    </source>
</evidence>
<feature type="transmembrane region" description="Helical" evidence="1">
    <location>
        <begin position="6"/>
        <end position="26"/>
    </location>
</feature>
<gene>
    <name evidence="2" type="ORF">J2Z42_002278</name>
</gene>
<organism evidence="2 3">
    <name type="scientific">Clostridium algifaecis</name>
    <dbReference type="NCBI Taxonomy" id="1472040"/>
    <lineage>
        <taxon>Bacteria</taxon>
        <taxon>Bacillati</taxon>
        <taxon>Bacillota</taxon>
        <taxon>Clostridia</taxon>
        <taxon>Eubacteriales</taxon>
        <taxon>Clostridiaceae</taxon>
        <taxon>Clostridium</taxon>
    </lineage>
</organism>
<keyword evidence="1" id="KW-0812">Transmembrane</keyword>
<protein>
    <recommendedName>
        <fullName evidence="4">Holin-like toxin</fullName>
    </recommendedName>
</protein>
<evidence type="ECO:0000313" key="3">
    <source>
        <dbReference type="Proteomes" id="UP001519307"/>
    </source>
</evidence>